<proteinExistence type="predicted"/>
<feature type="transmembrane region" description="Helical" evidence="1">
    <location>
        <begin position="348"/>
        <end position="370"/>
    </location>
</feature>
<gene>
    <name evidence="2" type="ORF">KMW28_17330</name>
</gene>
<dbReference type="InterPro" id="IPR005625">
    <property type="entry name" value="PepSY-ass_TM"/>
</dbReference>
<dbReference type="KEGG" id="fya:KMW28_17330"/>
<feature type="transmembrane region" description="Helical" evidence="1">
    <location>
        <begin position="13"/>
        <end position="37"/>
    </location>
</feature>
<name>A0AAX1N4V2_9BACT</name>
<dbReference type="PANTHER" id="PTHR34219:SF3">
    <property type="entry name" value="BLL7967 PROTEIN"/>
    <property type="match status" value="1"/>
</dbReference>
<protein>
    <submittedName>
        <fullName evidence="2">PepSY domain-containing protein</fullName>
    </submittedName>
</protein>
<keyword evidence="1" id="KW-1133">Transmembrane helix</keyword>
<keyword evidence="1" id="KW-0472">Membrane</keyword>
<evidence type="ECO:0000256" key="1">
    <source>
        <dbReference type="SAM" id="Phobius"/>
    </source>
</evidence>
<sequence>MEKKKLKKVFRKIHLYLGFATGLVVFILGVTGCGWVFHDEFKNLFDDYSKVQVENKPFITPLQAKEKALTVYPEHHIHGIAYNQPDEALEVIFYEADPEFYRSVYLNPYNGAVLHKEDNLSGFFAFMLKGHMRLWLPKDIGQPITSYSTLLFLFIIVSGIVLWWPSSKKQRKQRFTFDWNDKTKWKRKNYDLHSVVGFYSSFFVFLIAFTGVGIGLGWVAFITYKVIGGEKSLYFLQPNNQTEIALKLEDPNNALHKVFDITKEKFPDYKTVEVHLPESDSLSILVEVLYGEGQFHDVDYLFFDQKTAELIPTESIYGTYADADFSDLVLRMNYDIHVGTIFGLPGKILAFLISLLVTTFPITGGVIWYGKNYGKKSKSRELVMKN</sequence>
<dbReference type="Pfam" id="PF03929">
    <property type="entry name" value="PepSY_TM"/>
    <property type="match status" value="1"/>
</dbReference>
<evidence type="ECO:0000313" key="2">
    <source>
        <dbReference type="EMBL" id="QWG01406.1"/>
    </source>
</evidence>
<keyword evidence="1" id="KW-0812">Transmembrane</keyword>
<feature type="transmembrane region" description="Helical" evidence="1">
    <location>
        <begin position="196"/>
        <end position="224"/>
    </location>
</feature>
<accession>A0AAX1N4V2</accession>
<organism evidence="2 3">
    <name type="scientific">Flammeovirga yaeyamensis</name>
    <dbReference type="NCBI Taxonomy" id="367791"/>
    <lineage>
        <taxon>Bacteria</taxon>
        <taxon>Pseudomonadati</taxon>
        <taxon>Bacteroidota</taxon>
        <taxon>Cytophagia</taxon>
        <taxon>Cytophagales</taxon>
        <taxon>Flammeovirgaceae</taxon>
        <taxon>Flammeovirga</taxon>
    </lineage>
</organism>
<keyword evidence="3" id="KW-1185">Reference proteome</keyword>
<dbReference type="AlphaFoldDB" id="A0AAX1N4V2"/>
<dbReference type="PROSITE" id="PS51257">
    <property type="entry name" value="PROKAR_LIPOPROTEIN"/>
    <property type="match status" value="1"/>
</dbReference>
<dbReference type="EMBL" id="CP076132">
    <property type="protein sequence ID" value="QWG01406.1"/>
    <property type="molecule type" value="Genomic_DNA"/>
</dbReference>
<dbReference type="Proteomes" id="UP000678679">
    <property type="component" value="Chromosome 1"/>
</dbReference>
<reference evidence="2 3" key="1">
    <citation type="submission" date="2021-05" db="EMBL/GenBank/DDBJ databases">
        <title>Comparative genomic studies on the polysaccharide-degrading batcterial strains of the Flammeovirga genus.</title>
        <authorList>
            <person name="Zewei F."/>
            <person name="Zheng Z."/>
            <person name="Yu L."/>
            <person name="Ruyue G."/>
            <person name="Yanhong M."/>
            <person name="Yuanyuan C."/>
            <person name="Jingyan G."/>
            <person name="Wenjun H."/>
        </authorList>
    </citation>
    <scope>NUCLEOTIDE SEQUENCE [LARGE SCALE GENOMIC DNA]</scope>
    <source>
        <strain evidence="2 3">NBRC:100898</strain>
    </source>
</reference>
<evidence type="ECO:0000313" key="3">
    <source>
        <dbReference type="Proteomes" id="UP000678679"/>
    </source>
</evidence>
<dbReference type="RefSeq" id="WP_169662893.1">
    <property type="nucleotide sequence ID" value="NZ_CP076132.1"/>
</dbReference>
<feature type="transmembrane region" description="Helical" evidence="1">
    <location>
        <begin position="144"/>
        <end position="164"/>
    </location>
</feature>
<dbReference type="PANTHER" id="PTHR34219">
    <property type="entry name" value="IRON-REGULATED INNER MEMBRANE PROTEIN-RELATED"/>
    <property type="match status" value="1"/>
</dbReference>